<keyword evidence="2" id="KW-1185">Reference proteome</keyword>
<dbReference type="EMBL" id="OCMF01000001">
    <property type="protein sequence ID" value="SOC79819.1"/>
    <property type="molecule type" value="Genomic_DNA"/>
</dbReference>
<gene>
    <name evidence="1" type="ORF">SAMN06296241_1356</name>
</gene>
<protein>
    <submittedName>
        <fullName evidence="1">Uncharacterized protein</fullName>
    </submittedName>
</protein>
<dbReference type="Pfam" id="PF20459">
    <property type="entry name" value="DUF6712"/>
    <property type="match status" value="1"/>
</dbReference>
<name>A0A285X5Y1_9FLAO</name>
<proteinExistence type="predicted"/>
<dbReference type="InterPro" id="IPR046558">
    <property type="entry name" value="DUF6712"/>
</dbReference>
<reference evidence="2" key="1">
    <citation type="submission" date="2017-09" db="EMBL/GenBank/DDBJ databases">
        <authorList>
            <person name="Varghese N."/>
            <person name="Submissions S."/>
        </authorList>
    </citation>
    <scope>NUCLEOTIDE SEQUENCE [LARGE SCALE GENOMIC DNA]</scope>
    <source>
        <strain evidence="2">CGMCC 1.12641</strain>
    </source>
</reference>
<accession>A0A285X5Y1</accession>
<evidence type="ECO:0000313" key="1">
    <source>
        <dbReference type="EMBL" id="SOC79819.1"/>
    </source>
</evidence>
<dbReference type="Proteomes" id="UP000219193">
    <property type="component" value="Unassembled WGS sequence"/>
</dbReference>
<dbReference type="AlphaFoldDB" id="A0A285X5Y1"/>
<organism evidence="1 2">
    <name type="scientific">Salinimicrobium sediminis</name>
    <dbReference type="NCBI Taxonomy" id="1343891"/>
    <lineage>
        <taxon>Bacteria</taxon>
        <taxon>Pseudomonadati</taxon>
        <taxon>Bacteroidota</taxon>
        <taxon>Flavobacteriia</taxon>
        <taxon>Flavobacteriales</taxon>
        <taxon>Flavobacteriaceae</taxon>
        <taxon>Salinimicrobium</taxon>
    </lineage>
</organism>
<evidence type="ECO:0000313" key="2">
    <source>
        <dbReference type="Proteomes" id="UP000219193"/>
    </source>
</evidence>
<sequence length="164" mass="18769">MLIDRTEIAKHREISKSVREDKIGPYIEDAQRLDLKPLLGERLYNAISKAPLDHALLLDGGEYTYNGETYDHPGLKKVLSIFAYARYVMFGSYTDTAFGFVEKSNQDSKPVGDAHKRTLYTQNQNTATAYFEEVVLFMNRKEYALWRSSGCTPRRSGFNISKIN</sequence>